<protein>
    <submittedName>
        <fullName evidence="1">Uncharacterized protein</fullName>
    </submittedName>
</protein>
<proteinExistence type="predicted"/>
<comment type="caution">
    <text evidence="1">The sequence shown here is derived from an EMBL/GenBank/DDBJ whole genome shotgun (WGS) entry which is preliminary data.</text>
</comment>
<gene>
    <name evidence="1" type="ORF">CEE36_01680</name>
</gene>
<accession>A0A532V9G5</accession>
<sequence length="119" mass="13255">MTFPRWTQLVKYPTKVHYVKLSAQVKVGAVQGASTFVAFIDELQELAPHQSGNLVSPFFTIPSEYIPATFSTIAPSATQNKVMYFVSSIMKCNTLESERDFVILRMYALNLPTSWTGGA</sequence>
<dbReference type="AlphaFoldDB" id="A0A532V9G5"/>
<evidence type="ECO:0000313" key="1">
    <source>
        <dbReference type="EMBL" id="TKJ43853.1"/>
    </source>
</evidence>
<dbReference type="EMBL" id="NJBO01000002">
    <property type="protein sequence ID" value="TKJ43853.1"/>
    <property type="molecule type" value="Genomic_DNA"/>
</dbReference>
<organism evidence="1 2">
    <name type="scientific">candidate division TA06 bacterium B3_TA06</name>
    <dbReference type="NCBI Taxonomy" id="2012487"/>
    <lineage>
        <taxon>Bacteria</taxon>
        <taxon>Bacteria division TA06</taxon>
    </lineage>
</organism>
<reference evidence="1 2" key="1">
    <citation type="submission" date="2017-06" db="EMBL/GenBank/DDBJ databases">
        <title>Novel microbial phyla capable of carbon fixation and sulfur reduction in deep-sea sediments.</title>
        <authorList>
            <person name="Huang J."/>
            <person name="Baker B."/>
            <person name="Wang Y."/>
        </authorList>
    </citation>
    <scope>NUCLEOTIDE SEQUENCE [LARGE SCALE GENOMIC DNA]</scope>
    <source>
        <strain evidence="1">B3_TA06</strain>
    </source>
</reference>
<name>A0A532V9G5_UNCT6</name>
<dbReference type="Proteomes" id="UP000317778">
    <property type="component" value="Unassembled WGS sequence"/>
</dbReference>
<evidence type="ECO:0000313" key="2">
    <source>
        <dbReference type="Proteomes" id="UP000317778"/>
    </source>
</evidence>